<dbReference type="CDD" id="cd16914">
    <property type="entry name" value="EcfT"/>
    <property type="match status" value="1"/>
</dbReference>
<dbReference type="Pfam" id="PF02361">
    <property type="entry name" value="CbiQ"/>
    <property type="match status" value="1"/>
</dbReference>
<dbReference type="Proteomes" id="UP000825935">
    <property type="component" value="Chromosome 17"/>
</dbReference>
<evidence type="ECO:0000256" key="2">
    <source>
        <dbReference type="ARBA" id="ARBA00022692"/>
    </source>
</evidence>
<feature type="transmembrane region" description="Helical" evidence="5">
    <location>
        <begin position="165"/>
        <end position="187"/>
    </location>
</feature>
<feature type="transmembrane region" description="Helical" evidence="5">
    <location>
        <begin position="369"/>
        <end position="389"/>
    </location>
</feature>
<dbReference type="PANTHER" id="PTHR33514:SF13">
    <property type="entry name" value="PROTEIN ABCI12, CHLOROPLASTIC"/>
    <property type="match status" value="1"/>
</dbReference>
<dbReference type="AlphaFoldDB" id="A0A8T2SYP3"/>
<accession>A0A8T2SYP3</accession>
<dbReference type="OrthoDB" id="2019294at2759"/>
<keyword evidence="4 5" id="KW-0472">Membrane</keyword>
<comment type="subcellular location">
    <subcellularLocation>
        <location evidence="1">Membrane</location>
        <topology evidence="1">Multi-pass membrane protein</topology>
    </subcellularLocation>
</comment>
<keyword evidence="3 5" id="KW-1133">Transmembrane helix</keyword>
<feature type="transmembrane region" description="Helical" evidence="5">
    <location>
        <begin position="135"/>
        <end position="153"/>
    </location>
</feature>
<evidence type="ECO:0000256" key="5">
    <source>
        <dbReference type="SAM" id="Phobius"/>
    </source>
</evidence>
<dbReference type="InterPro" id="IPR003339">
    <property type="entry name" value="ABC/ECF_trnsptr_transmembrane"/>
</dbReference>
<organism evidence="6 7">
    <name type="scientific">Ceratopteris richardii</name>
    <name type="common">Triangle waterfern</name>
    <dbReference type="NCBI Taxonomy" id="49495"/>
    <lineage>
        <taxon>Eukaryota</taxon>
        <taxon>Viridiplantae</taxon>
        <taxon>Streptophyta</taxon>
        <taxon>Embryophyta</taxon>
        <taxon>Tracheophyta</taxon>
        <taxon>Polypodiopsida</taxon>
        <taxon>Polypodiidae</taxon>
        <taxon>Polypodiales</taxon>
        <taxon>Pteridineae</taxon>
        <taxon>Pteridaceae</taxon>
        <taxon>Parkerioideae</taxon>
        <taxon>Ceratopteris</taxon>
    </lineage>
</organism>
<proteinExistence type="predicted"/>
<keyword evidence="2 5" id="KW-0812">Transmembrane</keyword>
<evidence type="ECO:0000256" key="3">
    <source>
        <dbReference type="ARBA" id="ARBA00022989"/>
    </source>
</evidence>
<comment type="caution">
    <text evidence="6">The sequence shown here is derived from an EMBL/GenBank/DDBJ whole genome shotgun (WGS) entry which is preliminary data.</text>
</comment>
<name>A0A8T2SYP3_CERRI</name>
<evidence type="ECO:0000313" key="7">
    <source>
        <dbReference type="Proteomes" id="UP000825935"/>
    </source>
</evidence>
<sequence>MTAAWGTLLCVHPCISRRPSYYNGEGLVPLRSHRVDCFPQKLFSGRQSKQRSWFAGVHAVAHGDGEMPRFNFIQKLKKPSGISFGEELMRLIAGASSAPIAQYISSPRTLLHSLDPRVKQAWLFVLVFLPSRSHVSVRVGIVMLLSVITILFLPRRTWQDQLGRVSFLSVLLLLMVSLGADSIPPIVQTRTPPPQLCGIPPLPSSFTAYKYVLWKLGPFQLTRKGLALGTTSACLSFTVLQSASLCLSTTMPEHLAEGIRWYLAPLRWLKAPVDEIILTLLLSLRFVALVFDEVRNIALGIVARGVQWKKLSSLETAEVFFTFLGRVFKNLFNHSEQIAQAMVVRGFQGDAAAHKVYYMANFSLQLPDYIAILALSVLIGVGVASEIMLC</sequence>
<gene>
    <name evidence="6" type="ORF">KP509_17G060600</name>
</gene>
<evidence type="ECO:0000313" key="6">
    <source>
        <dbReference type="EMBL" id="KAH7373526.1"/>
    </source>
</evidence>
<dbReference type="EMBL" id="CM035422">
    <property type="protein sequence ID" value="KAH7373526.1"/>
    <property type="molecule type" value="Genomic_DNA"/>
</dbReference>
<evidence type="ECO:0008006" key="8">
    <source>
        <dbReference type="Google" id="ProtNLM"/>
    </source>
</evidence>
<dbReference type="OMA" id="MTRAINW"/>
<reference evidence="6" key="1">
    <citation type="submission" date="2021-08" db="EMBL/GenBank/DDBJ databases">
        <title>WGS assembly of Ceratopteris richardii.</title>
        <authorList>
            <person name="Marchant D.B."/>
            <person name="Chen G."/>
            <person name="Jenkins J."/>
            <person name="Shu S."/>
            <person name="Leebens-Mack J."/>
            <person name="Grimwood J."/>
            <person name="Schmutz J."/>
            <person name="Soltis P."/>
            <person name="Soltis D."/>
            <person name="Chen Z.-H."/>
        </authorList>
    </citation>
    <scope>NUCLEOTIDE SEQUENCE</scope>
    <source>
        <strain evidence="6">Whitten #5841</strain>
        <tissue evidence="6">Leaf</tissue>
    </source>
</reference>
<dbReference type="GO" id="GO:0009507">
    <property type="term" value="C:chloroplast"/>
    <property type="evidence" value="ECO:0007669"/>
    <property type="project" value="TreeGrafter"/>
</dbReference>
<dbReference type="PANTHER" id="PTHR33514">
    <property type="entry name" value="PROTEIN ABCI12, CHLOROPLASTIC"/>
    <property type="match status" value="1"/>
</dbReference>
<keyword evidence="7" id="KW-1185">Reference proteome</keyword>
<evidence type="ECO:0000256" key="1">
    <source>
        <dbReference type="ARBA" id="ARBA00004141"/>
    </source>
</evidence>
<protein>
    <recommendedName>
        <fullName evidence="8">Protein ABCI12, chloroplastic</fullName>
    </recommendedName>
</protein>
<dbReference type="GO" id="GO:0005886">
    <property type="term" value="C:plasma membrane"/>
    <property type="evidence" value="ECO:0007669"/>
    <property type="project" value="UniProtKB-ARBA"/>
</dbReference>
<evidence type="ECO:0000256" key="4">
    <source>
        <dbReference type="ARBA" id="ARBA00023136"/>
    </source>
</evidence>